<organism evidence="5 6">
    <name type="scientific">Endozoicomonas elysicola</name>
    <dbReference type="NCBI Taxonomy" id="305900"/>
    <lineage>
        <taxon>Bacteria</taxon>
        <taxon>Pseudomonadati</taxon>
        <taxon>Pseudomonadota</taxon>
        <taxon>Gammaproteobacteria</taxon>
        <taxon>Oceanospirillales</taxon>
        <taxon>Endozoicomonadaceae</taxon>
        <taxon>Endozoicomonas</taxon>
    </lineage>
</organism>
<evidence type="ECO:0000259" key="4">
    <source>
        <dbReference type="PROSITE" id="PS50011"/>
    </source>
</evidence>
<dbReference type="PANTHER" id="PTHR44167:SF24">
    <property type="entry name" value="SERINE_THREONINE-PROTEIN KINASE CHK2"/>
    <property type="match status" value="1"/>
</dbReference>
<sequence>MPDGPIRITTPVVLLTEQPGEQKNNITDNQLAHWGSHLTSFAEWRKEVSCQLPEGCVFISHPQTPLNSREISLVQEPTRHLQSFSTKDSELIIQQPSTSHKKWKARTISFINWQRSTPKEISKDLLFSSQSKALSARRARPTFTAETFSSQQPLKPHQFNKIELLGSGNFGNVYKVQDESGHTFAQKRIRKDDPAIRAEVETMEALKQTGPHKNLINLECTYRDESGDHMVMELGGKSLDSRLKSGKRFTGNALRRLMHQIANGASAMAKSGYQHNDIKPDNILIDENKQLKLCDFGVATLKGRWPLKFPRQYMPPEVMSGSSGDLSKIDSWSIGCVFAEMITGHPLFPSSLWERPKHDRHLKMLECIDHASKQINLQEGASALRLFNSLMELKPEYRISPEHILNKSYFNQH</sequence>
<feature type="binding site" evidence="3">
    <location>
        <position position="191"/>
    </location>
    <ligand>
        <name>ATP</name>
        <dbReference type="ChEBI" id="CHEBI:30616"/>
    </ligand>
</feature>
<dbReference type="InterPro" id="IPR008271">
    <property type="entry name" value="Ser/Thr_kinase_AS"/>
</dbReference>
<dbReference type="EMBL" id="JOJP01000001">
    <property type="protein sequence ID" value="KEI72305.1"/>
    <property type="molecule type" value="Genomic_DNA"/>
</dbReference>
<dbReference type="eggNOG" id="COG0515">
    <property type="taxonomic scope" value="Bacteria"/>
</dbReference>
<dbReference type="Proteomes" id="UP000027997">
    <property type="component" value="Unassembled WGS sequence"/>
</dbReference>
<evidence type="ECO:0000256" key="3">
    <source>
        <dbReference type="PROSITE-ProRule" id="PRU10141"/>
    </source>
</evidence>
<dbReference type="AlphaFoldDB" id="A0A081KDS9"/>
<dbReference type="Gene3D" id="1.10.510.10">
    <property type="entry name" value="Transferase(Phosphotransferase) domain 1"/>
    <property type="match status" value="1"/>
</dbReference>
<dbReference type="GO" id="GO:0005737">
    <property type="term" value="C:cytoplasm"/>
    <property type="evidence" value="ECO:0007669"/>
    <property type="project" value="TreeGrafter"/>
</dbReference>
<comment type="caution">
    <text evidence="5">The sequence shown here is derived from an EMBL/GenBank/DDBJ whole genome shotgun (WGS) entry which is preliminary data.</text>
</comment>
<dbReference type="SUPFAM" id="SSF56112">
    <property type="entry name" value="Protein kinase-like (PK-like)"/>
    <property type="match status" value="1"/>
</dbReference>
<keyword evidence="1 3" id="KW-0547">Nucleotide-binding</keyword>
<evidence type="ECO:0000256" key="2">
    <source>
        <dbReference type="ARBA" id="ARBA00022840"/>
    </source>
</evidence>
<dbReference type="InterPro" id="IPR000719">
    <property type="entry name" value="Prot_kinase_dom"/>
</dbReference>
<dbReference type="PANTHER" id="PTHR44167">
    <property type="entry name" value="OVARIAN-SPECIFIC SERINE/THREONINE-PROTEIN KINASE LOK-RELATED"/>
    <property type="match status" value="1"/>
</dbReference>
<dbReference type="STRING" id="305900.GV64_17630"/>
<dbReference type="GO" id="GO:0004674">
    <property type="term" value="F:protein serine/threonine kinase activity"/>
    <property type="evidence" value="ECO:0007669"/>
    <property type="project" value="TreeGrafter"/>
</dbReference>
<evidence type="ECO:0000256" key="1">
    <source>
        <dbReference type="ARBA" id="ARBA00022741"/>
    </source>
</evidence>
<dbReference type="PROSITE" id="PS50011">
    <property type="entry name" value="PROTEIN_KINASE_DOM"/>
    <property type="match status" value="1"/>
</dbReference>
<dbReference type="SMART" id="SM00220">
    <property type="entry name" value="S_TKc"/>
    <property type="match status" value="1"/>
</dbReference>
<name>A0A081KDS9_9GAMM</name>
<protein>
    <recommendedName>
        <fullName evidence="4">Protein kinase domain-containing protein</fullName>
    </recommendedName>
</protein>
<evidence type="ECO:0000313" key="5">
    <source>
        <dbReference type="EMBL" id="KEI72305.1"/>
    </source>
</evidence>
<dbReference type="InterPro" id="IPR011009">
    <property type="entry name" value="Kinase-like_dom_sf"/>
</dbReference>
<dbReference type="GO" id="GO:0005524">
    <property type="term" value="F:ATP binding"/>
    <property type="evidence" value="ECO:0007669"/>
    <property type="project" value="UniProtKB-UniRule"/>
</dbReference>
<reference evidence="5 6" key="1">
    <citation type="submission" date="2014-06" db="EMBL/GenBank/DDBJ databases">
        <title>Whole Genome Sequences of Three Symbiotic Endozoicomonas Bacteria.</title>
        <authorList>
            <person name="Neave M.J."/>
            <person name="Apprill A."/>
            <person name="Voolstra C.R."/>
        </authorList>
    </citation>
    <scope>NUCLEOTIDE SEQUENCE [LARGE SCALE GENOMIC DNA]</scope>
    <source>
        <strain evidence="5 6">DSM 22380</strain>
    </source>
</reference>
<dbReference type="PROSITE" id="PS00108">
    <property type="entry name" value="PROTEIN_KINASE_ST"/>
    <property type="match status" value="1"/>
</dbReference>
<gene>
    <name evidence="5" type="ORF">GV64_17630</name>
</gene>
<dbReference type="Pfam" id="PF00069">
    <property type="entry name" value="Pkinase"/>
    <property type="match status" value="1"/>
</dbReference>
<proteinExistence type="predicted"/>
<feature type="domain" description="Protein kinase" evidence="4">
    <location>
        <begin position="159"/>
        <end position="410"/>
    </location>
</feature>
<evidence type="ECO:0000313" key="6">
    <source>
        <dbReference type="Proteomes" id="UP000027997"/>
    </source>
</evidence>
<accession>A0A081KDS9</accession>
<dbReference type="RefSeq" id="WP_020583783.1">
    <property type="nucleotide sequence ID" value="NZ_JOJP01000001.1"/>
</dbReference>
<dbReference type="PROSITE" id="PS00107">
    <property type="entry name" value="PROTEIN_KINASE_ATP"/>
    <property type="match status" value="1"/>
</dbReference>
<keyword evidence="6" id="KW-1185">Reference proteome</keyword>
<dbReference type="InterPro" id="IPR017441">
    <property type="entry name" value="Protein_kinase_ATP_BS"/>
</dbReference>
<keyword evidence="2 3" id="KW-0067">ATP-binding</keyword>